<feature type="compositionally biased region" description="Basic residues" evidence="1">
    <location>
        <begin position="154"/>
        <end position="166"/>
    </location>
</feature>
<dbReference type="EMBL" id="BPLR01007496">
    <property type="protein sequence ID" value="GIY17315.1"/>
    <property type="molecule type" value="Genomic_DNA"/>
</dbReference>
<feature type="compositionally biased region" description="Low complexity" evidence="1">
    <location>
        <begin position="199"/>
        <end position="210"/>
    </location>
</feature>
<comment type="caution">
    <text evidence="2">The sequence shown here is derived from an EMBL/GenBank/DDBJ whole genome shotgun (WGS) entry which is preliminary data.</text>
</comment>
<gene>
    <name evidence="2" type="primary">X975_07393</name>
    <name evidence="2" type="ORF">CEXT_88241</name>
</gene>
<feature type="compositionally biased region" description="Polar residues" evidence="1">
    <location>
        <begin position="285"/>
        <end position="296"/>
    </location>
</feature>
<organism evidence="2 3">
    <name type="scientific">Caerostris extrusa</name>
    <name type="common">Bark spider</name>
    <name type="synonym">Caerostris bankana</name>
    <dbReference type="NCBI Taxonomy" id="172846"/>
    <lineage>
        <taxon>Eukaryota</taxon>
        <taxon>Metazoa</taxon>
        <taxon>Ecdysozoa</taxon>
        <taxon>Arthropoda</taxon>
        <taxon>Chelicerata</taxon>
        <taxon>Arachnida</taxon>
        <taxon>Araneae</taxon>
        <taxon>Araneomorphae</taxon>
        <taxon>Entelegynae</taxon>
        <taxon>Araneoidea</taxon>
        <taxon>Araneidae</taxon>
        <taxon>Caerostris</taxon>
    </lineage>
</organism>
<feature type="compositionally biased region" description="Low complexity" evidence="1">
    <location>
        <begin position="137"/>
        <end position="146"/>
    </location>
</feature>
<evidence type="ECO:0000313" key="2">
    <source>
        <dbReference type="EMBL" id="GIY17315.1"/>
    </source>
</evidence>
<protein>
    <submittedName>
        <fullName evidence="2">Uncharacterized protein</fullName>
    </submittedName>
</protein>
<feature type="compositionally biased region" description="Basic and acidic residues" evidence="1">
    <location>
        <begin position="379"/>
        <end position="397"/>
    </location>
</feature>
<proteinExistence type="predicted"/>
<feature type="compositionally biased region" description="Basic and acidic residues" evidence="1">
    <location>
        <begin position="258"/>
        <end position="279"/>
    </location>
</feature>
<accession>A0AAV4RAR5</accession>
<dbReference type="Proteomes" id="UP001054945">
    <property type="component" value="Unassembled WGS sequence"/>
</dbReference>
<evidence type="ECO:0000313" key="3">
    <source>
        <dbReference type="Proteomes" id="UP001054945"/>
    </source>
</evidence>
<keyword evidence="3" id="KW-1185">Reference proteome</keyword>
<feature type="region of interest" description="Disordered" evidence="1">
    <location>
        <begin position="234"/>
        <end position="308"/>
    </location>
</feature>
<sequence length="397" mass="43147">MCTTNSPTCVLSGPSCIQEHQSVSTISSEVESSSAFFCDRSLHLQDQSTTPTMSSHSRCCPMTGILPAITRYTIKKSSDGSPRYCRRRTSTHPAQISSPSTSKSSKSNKTCGWKTSKFFSKTMSSGEILRGLKKLSLTSSGSSSDTGEMEAGKPRKSKSSQLKKRSSCGNDDVVITDDDPKVRSPRSPGGFRPLSKAMSVSEPGSSSKSSNLGIVCRKEDLKAILCTASKKFPLASPSKKRRGQAPLRQTKSASFDTPEDRRPPRKEPIRRAGSEEPRSRRSNVFFENNESQQLKNDNAPVQPEPLVPSPNAMAVDNLNAQNINFDAMIADEGDQMQGKTQNFVEGSLSTVKWDECEVVDAVIIGDAIESFLKGSMSGSEKKVSFRRSSDKKSKSDG</sequence>
<reference evidence="2 3" key="1">
    <citation type="submission" date="2021-06" db="EMBL/GenBank/DDBJ databases">
        <title>Caerostris extrusa draft genome.</title>
        <authorList>
            <person name="Kono N."/>
            <person name="Arakawa K."/>
        </authorList>
    </citation>
    <scope>NUCLEOTIDE SEQUENCE [LARGE SCALE GENOMIC DNA]</scope>
</reference>
<dbReference type="AlphaFoldDB" id="A0AAV4RAR5"/>
<feature type="region of interest" description="Disordered" evidence="1">
    <location>
        <begin position="77"/>
        <end position="110"/>
    </location>
</feature>
<feature type="compositionally biased region" description="Low complexity" evidence="1">
    <location>
        <begin position="97"/>
        <end position="110"/>
    </location>
</feature>
<feature type="region of interest" description="Disordered" evidence="1">
    <location>
        <begin position="375"/>
        <end position="397"/>
    </location>
</feature>
<evidence type="ECO:0000256" key="1">
    <source>
        <dbReference type="SAM" id="MobiDB-lite"/>
    </source>
</evidence>
<feature type="region of interest" description="Disordered" evidence="1">
    <location>
        <begin position="137"/>
        <end position="211"/>
    </location>
</feature>
<name>A0AAV4RAR5_CAEEX</name>